<reference evidence="5 6" key="1">
    <citation type="journal article" date="2020" name="Nat. Commun.">
        <title>Genome of Tripterygium wilfordii and identification of cytochrome P450 involved in triptolide biosynthesis.</title>
        <authorList>
            <person name="Tu L."/>
            <person name="Su P."/>
            <person name="Zhang Z."/>
            <person name="Gao L."/>
            <person name="Wang J."/>
            <person name="Hu T."/>
            <person name="Zhou J."/>
            <person name="Zhang Y."/>
            <person name="Zhao Y."/>
            <person name="Liu Y."/>
            <person name="Song Y."/>
            <person name="Tong Y."/>
            <person name="Lu Y."/>
            <person name="Yang J."/>
            <person name="Xu C."/>
            <person name="Jia M."/>
            <person name="Peters R.J."/>
            <person name="Huang L."/>
            <person name="Gao W."/>
        </authorList>
    </citation>
    <scope>NUCLEOTIDE SEQUENCE [LARGE SCALE GENOMIC DNA]</scope>
    <source>
        <strain evidence="6">cv. XIE 37</strain>
        <tissue evidence="5">Leaf</tissue>
    </source>
</reference>
<keyword evidence="4" id="KW-0732">Signal</keyword>
<comment type="similarity">
    <text evidence="1 4">Belongs to the plant dirigent protein family.</text>
</comment>
<comment type="caution">
    <text evidence="5">The sequence shown here is derived from an EMBL/GenBank/DDBJ whole genome shotgun (WGS) entry which is preliminary data.</text>
</comment>
<comment type="subcellular location">
    <subcellularLocation>
        <location evidence="4">Secreted</location>
        <location evidence="4">Extracellular space</location>
        <location evidence="4">Apoplast</location>
    </subcellularLocation>
</comment>
<dbReference type="GO" id="GO:0009699">
    <property type="term" value="P:phenylpropanoid biosynthetic process"/>
    <property type="evidence" value="ECO:0007669"/>
    <property type="project" value="UniProtKB-ARBA"/>
</dbReference>
<dbReference type="GO" id="GO:0048046">
    <property type="term" value="C:apoplast"/>
    <property type="evidence" value="ECO:0007669"/>
    <property type="project" value="UniProtKB-SubCell"/>
</dbReference>
<dbReference type="Pfam" id="PF03018">
    <property type="entry name" value="Dirigent"/>
    <property type="match status" value="1"/>
</dbReference>
<protein>
    <recommendedName>
        <fullName evidence="4">Dirigent protein</fullName>
    </recommendedName>
</protein>
<evidence type="ECO:0000256" key="1">
    <source>
        <dbReference type="ARBA" id="ARBA00010746"/>
    </source>
</evidence>
<gene>
    <name evidence="5" type="ORF">HS088_TW07G00960</name>
</gene>
<keyword evidence="3 4" id="KW-0964">Secreted</keyword>
<dbReference type="EMBL" id="JAAARO010000007">
    <property type="protein sequence ID" value="KAF5745376.1"/>
    <property type="molecule type" value="Genomic_DNA"/>
</dbReference>
<proteinExistence type="inferred from homology"/>
<name>A0A7J7DH41_TRIWF</name>
<organism evidence="5 6">
    <name type="scientific">Tripterygium wilfordii</name>
    <name type="common">Thunder God vine</name>
    <dbReference type="NCBI Taxonomy" id="458696"/>
    <lineage>
        <taxon>Eukaryota</taxon>
        <taxon>Viridiplantae</taxon>
        <taxon>Streptophyta</taxon>
        <taxon>Embryophyta</taxon>
        <taxon>Tracheophyta</taxon>
        <taxon>Spermatophyta</taxon>
        <taxon>Magnoliopsida</taxon>
        <taxon>eudicotyledons</taxon>
        <taxon>Gunneridae</taxon>
        <taxon>Pentapetalae</taxon>
        <taxon>rosids</taxon>
        <taxon>fabids</taxon>
        <taxon>Celastrales</taxon>
        <taxon>Celastraceae</taxon>
        <taxon>Tripterygium</taxon>
    </lineage>
</organism>
<comment type="function">
    <text evidence="4">Dirigent proteins impart stereoselectivity on the phenoxy radical-coupling reaction, yielding optically active lignans from two molecules of coniferyl alcohol in the biosynthesis of lignans, flavonolignans, and alkaloids and thus plays a central role in plant secondary metabolism.</text>
</comment>
<evidence type="ECO:0000256" key="4">
    <source>
        <dbReference type="RuleBase" id="RU363099"/>
    </source>
</evidence>
<evidence type="ECO:0000256" key="3">
    <source>
        <dbReference type="ARBA" id="ARBA00022525"/>
    </source>
</evidence>
<sequence length="123" mass="13671">MKGRVIILVLLCLMCCINTGLAHEKSYYTKSRPYVHKQKKITKLHFYFHETRNVQNATAVIVAKPATNDTSPSQFGTVFVIDDPLTIDADPSSEVIGKAKGMVELIKIIDLKSQKGVGYGQNM</sequence>
<evidence type="ECO:0000313" key="5">
    <source>
        <dbReference type="EMBL" id="KAF5745376.1"/>
    </source>
</evidence>
<feature type="signal peptide" evidence="4">
    <location>
        <begin position="1"/>
        <end position="22"/>
    </location>
</feature>
<dbReference type="InterPro" id="IPR044859">
    <property type="entry name" value="Allene_oxi_cyc_Dirigent"/>
</dbReference>
<dbReference type="Gene3D" id="2.40.480.10">
    <property type="entry name" value="Allene oxide cyclase-like"/>
    <property type="match status" value="1"/>
</dbReference>
<evidence type="ECO:0000313" key="6">
    <source>
        <dbReference type="Proteomes" id="UP000593562"/>
    </source>
</evidence>
<dbReference type="Proteomes" id="UP000593562">
    <property type="component" value="Unassembled WGS sequence"/>
</dbReference>
<dbReference type="InParanoid" id="A0A7J7DH41"/>
<accession>A0A7J7DH41</accession>
<dbReference type="InterPro" id="IPR004265">
    <property type="entry name" value="Dirigent"/>
</dbReference>
<evidence type="ECO:0000256" key="2">
    <source>
        <dbReference type="ARBA" id="ARBA00011738"/>
    </source>
</evidence>
<feature type="chain" id="PRO_5029939770" description="Dirigent protein" evidence="4">
    <location>
        <begin position="23"/>
        <end position="123"/>
    </location>
</feature>
<keyword evidence="6" id="KW-1185">Reference proteome</keyword>
<keyword evidence="4" id="KW-0052">Apoplast</keyword>
<dbReference type="AlphaFoldDB" id="A0A7J7DH41"/>
<dbReference type="PANTHER" id="PTHR21495">
    <property type="entry name" value="NUCLEOPORIN-RELATED"/>
    <property type="match status" value="1"/>
</dbReference>
<comment type="subunit">
    <text evidence="2 4">Homodimer.</text>
</comment>